<dbReference type="GO" id="GO:0005971">
    <property type="term" value="C:ribonucleoside-diphosphate reductase complex"/>
    <property type="evidence" value="ECO:0007669"/>
    <property type="project" value="TreeGrafter"/>
</dbReference>
<comment type="similarity">
    <text evidence="1 10">Belongs to the ribonucleoside diphosphate reductase large chain family.</text>
</comment>
<dbReference type="InterPro" id="IPR000788">
    <property type="entry name" value="RNR_lg_C"/>
</dbReference>
<dbReference type="PANTHER" id="PTHR11573:SF6">
    <property type="entry name" value="RIBONUCLEOSIDE-DIPHOSPHATE REDUCTASE LARGE SUBUNIT"/>
    <property type="match status" value="1"/>
</dbReference>
<dbReference type="Pfam" id="PF02867">
    <property type="entry name" value="Ribonuc_red_lgC"/>
    <property type="match status" value="1"/>
</dbReference>
<evidence type="ECO:0000313" key="13">
    <source>
        <dbReference type="Proteomes" id="UP000006362"/>
    </source>
</evidence>
<dbReference type="InterPro" id="IPR013346">
    <property type="entry name" value="NrdE_NrdA_C"/>
</dbReference>
<dbReference type="CDD" id="cd01679">
    <property type="entry name" value="RNR_I"/>
    <property type="match status" value="1"/>
</dbReference>
<evidence type="ECO:0000256" key="8">
    <source>
        <dbReference type="ARBA" id="ARBA00047754"/>
    </source>
</evidence>
<keyword evidence="6 10" id="KW-0560">Oxidoreductase</keyword>
<accession>E8T4Y1</accession>
<dbReference type="NCBIfam" id="TIGR02506">
    <property type="entry name" value="NrdE_NrdA"/>
    <property type="match status" value="1"/>
</dbReference>
<organism evidence="12 13">
    <name type="scientific">Thermovibrio ammonificans (strain DSM 15698 / JCM 12110 / HB-1)</name>
    <dbReference type="NCBI Taxonomy" id="648996"/>
    <lineage>
        <taxon>Bacteria</taxon>
        <taxon>Pseudomonadati</taxon>
        <taxon>Aquificota</taxon>
        <taxon>Aquificia</taxon>
        <taxon>Desulfurobacteriales</taxon>
        <taxon>Desulfurobacteriaceae</taxon>
        <taxon>Thermovibrio</taxon>
    </lineage>
</organism>
<evidence type="ECO:0000256" key="6">
    <source>
        <dbReference type="ARBA" id="ARBA00023002"/>
    </source>
</evidence>
<keyword evidence="4 9" id="KW-0547">Nucleotide-binding</keyword>
<dbReference type="GO" id="GO:0009263">
    <property type="term" value="P:deoxyribonucleotide biosynthetic process"/>
    <property type="evidence" value="ECO:0007669"/>
    <property type="project" value="UniProtKB-KW"/>
</dbReference>
<evidence type="ECO:0000256" key="5">
    <source>
        <dbReference type="ARBA" id="ARBA00022840"/>
    </source>
</evidence>
<keyword evidence="7 10" id="KW-0215">Deoxyribonucleotide synthesis</keyword>
<dbReference type="Gene3D" id="3.20.70.20">
    <property type="match status" value="1"/>
</dbReference>
<dbReference type="UniPathway" id="UPA00326"/>
<evidence type="ECO:0000313" key="12">
    <source>
        <dbReference type="EMBL" id="ADU97513.1"/>
    </source>
</evidence>
<dbReference type="AlphaFoldDB" id="E8T4Y1"/>
<protein>
    <recommendedName>
        <fullName evidence="2 10">Ribonucleoside-diphosphate reductase</fullName>
        <ecNumber evidence="2 10">1.17.4.1</ecNumber>
    </recommendedName>
</protein>
<dbReference type="InterPro" id="IPR008926">
    <property type="entry name" value="RNR_R1-su_N"/>
</dbReference>
<feature type="domain" description="ATP-cone" evidence="11">
    <location>
        <begin position="4"/>
        <end position="93"/>
    </location>
</feature>
<keyword evidence="13" id="KW-1185">Reference proteome</keyword>
<sequence length="764" mass="87152">MTRITVVKRKGDREPLSIEKIRKVINWAAQGLAVNTLKLEAKLKLHFFDGITTRQIHEAVINTALSLTTPEEPDWRILAGRLFIFNLYKEVSIKRGTSKLAYVGGGEEYLKVVKDLVDKGLYTKELLEKYSEEELVEAGDYIKQSYDFLYDYAGANLLARRYLCIYEDTPFELPQEMFMTIALMLAINEPKEKRMAFVKKFYDLIAGKKLSLATPILINLRRPNGNLSSCFITAMDDNLDSIMYTANQVAQISKRAGGVGVNLSRIRAQGSWIKKVFGASGGVVPWVKILNDVAVAVNQEGKRAGAVTVALDVWHLDVYDFLELKTENGDLRRKAFDIFPQLVIPDLFMERVKLNQEWLLVDPYEVERKFGYRLYELWGDEFEKAYTHVEAESDKLRLKKRVKARELFKEILKTQVATGLPYIFFKDTANRLNPLKHDGYIGNGNLCMESFSNFRPSKGFKTYTDGKRIINEVEECGLVHTCNLLSVNLANIENDEELEEAVRAAVRILDNTIELTSSPIPESELHNRRYRTIGIGTLGLADYLAKREIPYGRQSLAVIDELYEKIAYYGIDESVNLAKERGAFPLFEGSDWSKGIIIGKDAGYLLEKTSLKEKWLKLLSKLKTYGIRNGQLFAIAPNTSSGLLQGATPGVLPPFSRFYIDKNQKQAVPICPPYLKEKFWFYRESKTMDQKEVIDVISTIQKWVDSGISMELLFNLNLGIRARDIYETFLYAWEKGIKTVYYVRTVQRDSQAALEKQECIACAN</sequence>
<dbReference type="InterPro" id="IPR039718">
    <property type="entry name" value="Rrm1"/>
</dbReference>
<evidence type="ECO:0000256" key="10">
    <source>
        <dbReference type="RuleBase" id="RU003410"/>
    </source>
</evidence>
<dbReference type="EC" id="1.17.4.1" evidence="2 10"/>
<gene>
    <name evidence="12" type="ordered locus">Theam_1554</name>
</gene>
<dbReference type="SUPFAM" id="SSF48168">
    <property type="entry name" value="R1 subunit of ribonucleotide reductase, N-terminal domain"/>
    <property type="match status" value="1"/>
</dbReference>
<comment type="catalytic activity">
    <reaction evidence="8 10">
        <text>a 2'-deoxyribonucleoside 5'-diphosphate + [thioredoxin]-disulfide + H2O = a ribonucleoside 5'-diphosphate + [thioredoxin]-dithiol</text>
        <dbReference type="Rhea" id="RHEA:23252"/>
        <dbReference type="Rhea" id="RHEA-COMP:10698"/>
        <dbReference type="Rhea" id="RHEA-COMP:10700"/>
        <dbReference type="ChEBI" id="CHEBI:15377"/>
        <dbReference type="ChEBI" id="CHEBI:29950"/>
        <dbReference type="ChEBI" id="CHEBI:50058"/>
        <dbReference type="ChEBI" id="CHEBI:57930"/>
        <dbReference type="ChEBI" id="CHEBI:73316"/>
        <dbReference type="EC" id="1.17.4.1"/>
    </reaction>
</comment>
<evidence type="ECO:0000256" key="2">
    <source>
        <dbReference type="ARBA" id="ARBA00012274"/>
    </source>
</evidence>
<evidence type="ECO:0000256" key="7">
    <source>
        <dbReference type="ARBA" id="ARBA00023116"/>
    </source>
</evidence>
<dbReference type="EMBL" id="CP002444">
    <property type="protein sequence ID" value="ADU97513.1"/>
    <property type="molecule type" value="Genomic_DNA"/>
</dbReference>
<dbReference type="Proteomes" id="UP000006362">
    <property type="component" value="Chromosome"/>
</dbReference>
<dbReference type="KEGG" id="tam:Theam_1554"/>
<dbReference type="Pfam" id="PF00317">
    <property type="entry name" value="Ribonuc_red_lgN"/>
    <property type="match status" value="1"/>
</dbReference>
<evidence type="ECO:0000256" key="4">
    <source>
        <dbReference type="ARBA" id="ARBA00022741"/>
    </source>
</evidence>
<evidence type="ECO:0000259" key="11">
    <source>
        <dbReference type="PROSITE" id="PS51161"/>
    </source>
</evidence>
<dbReference type="HOGENOM" id="CLU_000404_3_0_0"/>
<dbReference type="GO" id="GO:0005524">
    <property type="term" value="F:ATP binding"/>
    <property type="evidence" value="ECO:0007669"/>
    <property type="project" value="UniProtKB-UniRule"/>
</dbReference>
<dbReference type="STRING" id="648996.Theam_1554"/>
<dbReference type="OrthoDB" id="9762933at2"/>
<comment type="function">
    <text evidence="10">Provides the precursors necessary for DNA synthesis. Catalyzes the biosynthesis of deoxyribonucleotides from the corresponding ribonucleotides.</text>
</comment>
<dbReference type="InterPro" id="IPR005144">
    <property type="entry name" value="ATP-cone_dom"/>
</dbReference>
<dbReference type="Pfam" id="PF03477">
    <property type="entry name" value="ATP-cone"/>
    <property type="match status" value="1"/>
</dbReference>
<dbReference type="RefSeq" id="WP_013538299.1">
    <property type="nucleotide sequence ID" value="NC_014926.1"/>
</dbReference>
<evidence type="ECO:0000256" key="9">
    <source>
        <dbReference type="PROSITE-ProRule" id="PRU00492"/>
    </source>
</evidence>
<dbReference type="GO" id="GO:0004748">
    <property type="term" value="F:ribonucleoside-diphosphate reductase activity, thioredoxin disulfide as acceptor"/>
    <property type="evidence" value="ECO:0007669"/>
    <property type="project" value="UniProtKB-EC"/>
</dbReference>
<dbReference type="PROSITE" id="PS51161">
    <property type="entry name" value="ATP_CONE"/>
    <property type="match status" value="1"/>
</dbReference>
<dbReference type="SUPFAM" id="SSF51998">
    <property type="entry name" value="PFL-like glycyl radical enzymes"/>
    <property type="match status" value="1"/>
</dbReference>
<evidence type="ECO:0000256" key="1">
    <source>
        <dbReference type="ARBA" id="ARBA00010406"/>
    </source>
</evidence>
<proteinExistence type="inferred from homology"/>
<dbReference type="PRINTS" id="PR01183">
    <property type="entry name" value="RIBORDTASEM1"/>
</dbReference>
<reference evidence="12" key="1">
    <citation type="submission" date="2011-01" db="EMBL/GenBank/DDBJ databases">
        <title>Complete sequence of chromosome of Thermovibrio ammonificans HB-1.</title>
        <authorList>
            <consortium name="US DOE Joint Genome Institute"/>
            <person name="Lucas S."/>
            <person name="Copeland A."/>
            <person name="Lapidus A."/>
            <person name="Cheng J.-F."/>
            <person name="Goodwin L."/>
            <person name="Pitluck S."/>
            <person name="Davenport K."/>
            <person name="Detter J.C."/>
            <person name="Han C."/>
            <person name="Tapia R."/>
            <person name="Land M."/>
            <person name="Hauser L."/>
            <person name="Kyrpides N."/>
            <person name="Ivanova N."/>
            <person name="Ovchinnikova G."/>
            <person name="Vetriani C."/>
            <person name="Woyke T."/>
        </authorList>
    </citation>
    <scope>NUCLEOTIDE SEQUENCE [LARGE SCALE GENOMIC DNA]</scope>
    <source>
        <strain evidence="12">HB-1</strain>
    </source>
</reference>
<dbReference type="eggNOG" id="COG0209">
    <property type="taxonomic scope" value="Bacteria"/>
</dbReference>
<keyword evidence="5 9" id="KW-0067">ATP-binding</keyword>
<dbReference type="PANTHER" id="PTHR11573">
    <property type="entry name" value="RIBONUCLEOSIDE-DIPHOSPHATE REDUCTASE LARGE CHAIN"/>
    <property type="match status" value="1"/>
</dbReference>
<dbReference type="InterPro" id="IPR013509">
    <property type="entry name" value="RNR_lsu_N"/>
</dbReference>
<name>E8T4Y1_THEA1</name>
<evidence type="ECO:0000256" key="3">
    <source>
        <dbReference type="ARBA" id="ARBA00022533"/>
    </source>
</evidence>
<keyword evidence="3" id="KW-0021">Allosteric enzyme</keyword>